<dbReference type="PANTHER" id="PTHR22762:SF166">
    <property type="entry name" value="ALPHA-GLUCOSIDASE"/>
    <property type="match status" value="1"/>
</dbReference>
<organism evidence="9 10">
    <name type="scientific">Thiorhodococcus minor</name>
    <dbReference type="NCBI Taxonomy" id="57489"/>
    <lineage>
        <taxon>Bacteria</taxon>
        <taxon>Pseudomonadati</taxon>
        <taxon>Pseudomonadota</taxon>
        <taxon>Gammaproteobacteria</taxon>
        <taxon>Chromatiales</taxon>
        <taxon>Chromatiaceae</taxon>
        <taxon>Thiorhodococcus</taxon>
    </lineage>
</organism>
<dbReference type="InterPro" id="IPR011013">
    <property type="entry name" value="Gal_mutarotase_sf_dom"/>
</dbReference>
<dbReference type="InterPro" id="IPR033403">
    <property type="entry name" value="DUF5110"/>
</dbReference>
<feature type="domain" description="Glycoside hydrolase family 31 N-terminal" evidence="6">
    <location>
        <begin position="31"/>
        <end position="218"/>
    </location>
</feature>
<dbReference type="InterPro" id="IPR025887">
    <property type="entry name" value="Glyco_hydro_31_N_dom"/>
</dbReference>
<dbReference type="Pfam" id="PF17137">
    <property type="entry name" value="DUF5110"/>
    <property type="match status" value="1"/>
</dbReference>
<accession>A0A6M0K122</accession>
<sequence length="817" mass="91256">MDEILPESPCPIQSWVNQASAFVAHYAQGLLRIDAVAPDILRVRFAPSGRLAPPRSWSPVLDLPPAGLSVTEDNLVVRMSTDSIGATLDLQCGLLQFLTPDGQSFAADLGPPLWREVALEEINMEHMPEPELPEGDARIGVFLQKLMAPDEGYFGFGQRTGQLDRRHRRLTNWTIDRSSPGHSRGDDNMYQAHPVFMAVRPGLTWGLFLNSTWYSSFDVGAQDDDVLNIFTLGGELDYFVFAGPTPAAVVEQLTRLTGRPMLPPLWTMGYHQSRWSYGTDSDVREIARTFRDHWIPLDAIHLDIDYMDGYRVFTWDEDRFPAPSETIAALHADNVRVVTIIDPGVKKDLETGYQVAESGLGAGHFIAHADGEPFSGWVWPDESLFPDFCRDATRLWWGDQHSGLVEVGIDGFWCDMNEPSIVDRPFREPGVCEQPVPLSIAQGDDGEALHAETHNLYGQLMAQATWEGLKRLRPGQRPWVLTRSGFVGVQRWAASWMGDNNAWWEHLEMSLPQLASMGLCGSPHVGVDIGGFYQNTHAELYARWMELGTFYPFMRSHAHCDSRAQEPWSFGPEIEATARSAIELRYRLLPYLYTLAHLAHRSGEPLLRPLLYDFPDAAHLHQIHDQVMVGPQLMVAAIYSPGVRRRLVELPPGHTWYDFRTGLPVDSDHLVADAPLGGIPILVRGGSILTLGNVRPCTAEPLSELTLEIYPDHNNPGAWTLIEDDGESFAYQDGMLCERAMWISPGSQGAELSIAAQSGDFAPALRRLAIRLHLAQPPASVLLDDNAVEDWTWDEARHAVVLGLDDDGQEHRIVPRF</sequence>
<keyword evidence="10" id="KW-1185">Reference proteome</keyword>
<dbReference type="InterPro" id="IPR048395">
    <property type="entry name" value="Glyco_hydro_31_C"/>
</dbReference>
<evidence type="ECO:0000313" key="10">
    <source>
        <dbReference type="Proteomes" id="UP000483379"/>
    </source>
</evidence>
<dbReference type="SUPFAM" id="SSF51011">
    <property type="entry name" value="Glycosyl hydrolase domain"/>
    <property type="match status" value="1"/>
</dbReference>
<dbReference type="InterPro" id="IPR000322">
    <property type="entry name" value="Glyco_hydro_31_TIM"/>
</dbReference>
<dbReference type="Pfam" id="PF21365">
    <property type="entry name" value="Glyco_hydro_31_3rd"/>
    <property type="match status" value="1"/>
</dbReference>
<feature type="domain" description="Glycosyl hydrolase family 31 C-terminal" evidence="8">
    <location>
        <begin position="603"/>
        <end position="689"/>
    </location>
</feature>
<evidence type="ECO:0000256" key="3">
    <source>
        <dbReference type="ARBA" id="ARBA00023295"/>
    </source>
</evidence>
<evidence type="ECO:0000256" key="2">
    <source>
        <dbReference type="ARBA" id="ARBA00022801"/>
    </source>
</evidence>
<dbReference type="GO" id="GO:0004553">
    <property type="term" value="F:hydrolase activity, hydrolyzing O-glycosyl compounds"/>
    <property type="evidence" value="ECO:0007669"/>
    <property type="project" value="InterPro"/>
</dbReference>
<dbReference type="RefSeq" id="WP_164453072.1">
    <property type="nucleotide sequence ID" value="NZ_JAAIJQ010000031.1"/>
</dbReference>
<evidence type="ECO:0000259" key="5">
    <source>
        <dbReference type="Pfam" id="PF01055"/>
    </source>
</evidence>
<evidence type="ECO:0000256" key="1">
    <source>
        <dbReference type="ARBA" id="ARBA00007806"/>
    </source>
</evidence>
<protein>
    <submittedName>
        <fullName evidence="9">DUF5110 domain-containing protein</fullName>
    </submittedName>
</protein>
<evidence type="ECO:0000259" key="7">
    <source>
        <dbReference type="Pfam" id="PF17137"/>
    </source>
</evidence>
<proteinExistence type="inferred from homology"/>
<dbReference type="SUPFAM" id="SSF74650">
    <property type="entry name" value="Galactose mutarotase-like"/>
    <property type="match status" value="1"/>
</dbReference>
<dbReference type="GO" id="GO:0005975">
    <property type="term" value="P:carbohydrate metabolic process"/>
    <property type="evidence" value="ECO:0007669"/>
    <property type="project" value="InterPro"/>
</dbReference>
<evidence type="ECO:0000259" key="6">
    <source>
        <dbReference type="Pfam" id="PF13802"/>
    </source>
</evidence>
<evidence type="ECO:0000313" key="9">
    <source>
        <dbReference type="EMBL" id="NEV62603.1"/>
    </source>
</evidence>
<dbReference type="InterPro" id="IPR013780">
    <property type="entry name" value="Glyco_hydro_b"/>
</dbReference>
<dbReference type="Proteomes" id="UP000483379">
    <property type="component" value="Unassembled WGS sequence"/>
</dbReference>
<feature type="domain" description="Glycoside hydrolase family 31 TIM barrel" evidence="5">
    <location>
        <begin position="260"/>
        <end position="595"/>
    </location>
</feature>
<dbReference type="EMBL" id="JAAIJQ010000031">
    <property type="protein sequence ID" value="NEV62603.1"/>
    <property type="molecule type" value="Genomic_DNA"/>
</dbReference>
<dbReference type="Gene3D" id="3.20.20.80">
    <property type="entry name" value="Glycosidases"/>
    <property type="match status" value="1"/>
</dbReference>
<name>A0A6M0K122_9GAMM</name>
<dbReference type="InterPro" id="IPR017853">
    <property type="entry name" value="GH"/>
</dbReference>
<keyword evidence="3 4" id="KW-0326">Glycosidase</keyword>
<dbReference type="Pfam" id="PF13802">
    <property type="entry name" value="Gal_mutarotas_2"/>
    <property type="match status" value="1"/>
</dbReference>
<evidence type="ECO:0000259" key="8">
    <source>
        <dbReference type="Pfam" id="PF21365"/>
    </source>
</evidence>
<gene>
    <name evidence="9" type="ORF">G3446_11990</name>
</gene>
<dbReference type="CDD" id="cd06604">
    <property type="entry name" value="GH31_glucosidase_II_MalA"/>
    <property type="match status" value="1"/>
</dbReference>
<dbReference type="Gene3D" id="2.60.40.1180">
    <property type="entry name" value="Golgi alpha-mannosidase II"/>
    <property type="match status" value="2"/>
</dbReference>
<comment type="similarity">
    <text evidence="1 4">Belongs to the glycosyl hydrolase 31 family.</text>
</comment>
<dbReference type="CDD" id="cd14752">
    <property type="entry name" value="GH31_N"/>
    <property type="match status" value="1"/>
</dbReference>
<dbReference type="PROSITE" id="PS00129">
    <property type="entry name" value="GLYCOSYL_HYDROL_F31_1"/>
    <property type="match status" value="1"/>
</dbReference>
<comment type="caution">
    <text evidence="9">The sequence shown here is derived from an EMBL/GenBank/DDBJ whole genome shotgun (WGS) entry which is preliminary data.</text>
</comment>
<dbReference type="PANTHER" id="PTHR22762">
    <property type="entry name" value="ALPHA-GLUCOSIDASE"/>
    <property type="match status" value="1"/>
</dbReference>
<evidence type="ECO:0000256" key="4">
    <source>
        <dbReference type="RuleBase" id="RU361185"/>
    </source>
</evidence>
<feature type="domain" description="DUF5110" evidence="7">
    <location>
        <begin position="704"/>
        <end position="773"/>
    </location>
</feature>
<dbReference type="InterPro" id="IPR030458">
    <property type="entry name" value="Glyco_hydro_31_AS"/>
</dbReference>
<dbReference type="Pfam" id="PF01055">
    <property type="entry name" value="Glyco_hydro_31_2nd"/>
    <property type="match status" value="1"/>
</dbReference>
<reference evidence="9 10" key="1">
    <citation type="submission" date="2020-02" db="EMBL/GenBank/DDBJ databases">
        <title>Genome sequences of Thiorhodococcus mannitoliphagus and Thiorhodococcus minor, purple sulfur photosynthetic bacteria in the gammaproteobacterial family, Chromatiaceae.</title>
        <authorList>
            <person name="Aviles F.A."/>
            <person name="Meyer T.E."/>
            <person name="Kyndt J.A."/>
        </authorList>
    </citation>
    <scope>NUCLEOTIDE SEQUENCE [LARGE SCALE GENOMIC DNA]</scope>
    <source>
        <strain evidence="9 10">DSM 11518</strain>
    </source>
</reference>
<dbReference type="GO" id="GO:0030246">
    <property type="term" value="F:carbohydrate binding"/>
    <property type="evidence" value="ECO:0007669"/>
    <property type="project" value="InterPro"/>
</dbReference>
<dbReference type="AlphaFoldDB" id="A0A6M0K122"/>
<keyword evidence="2 4" id="KW-0378">Hydrolase</keyword>
<dbReference type="SUPFAM" id="SSF51445">
    <property type="entry name" value="(Trans)glycosidases"/>
    <property type="match status" value="1"/>
</dbReference>
<dbReference type="Gene3D" id="2.60.40.1760">
    <property type="entry name" value="glycosyl hydrolase (family 31)"/>
    <property type="match status" value="1"/>
</dbReference>